<dbReference type="GO" id="GO:0005576">
    <property type="term" value="C:extracellular region"/>
    <property type="evidence" value="ECO:0007669"/>
    <property type="project" value="UniProtKB-SubCell"/>
</dbReference>
<dbReference type="GO" id="GO:0098552">
    <property type="term" value="C:side of membrane"/>
    <property type="evidence" value="ECO:0007669"/>
    <property type="project" value="UniProtKB-KW"/>
</dbReference>
<keyword evidence="7" id="KW-1015">Disulfide bond</keyword>
<dbReference type="InterPro" id="IPR008427">
    <property type="entry name" value="Extracellular_membr_CFEM_dom"/>
</dbReference>
<proteinExistence type="inferred from homology"/>
<feature type="signal peptide" evidence="10">
    <location>
        <begin position="1"/>
        <end position="19"/>
    </location>
</feature>
<feature type="compositionally biased region" description="Low complexity" evidence="9">
    <location>
        <begin position="325"/>
        <end position="337"/>
    </location>
</feature>
<feature type="region of interest" description="Disordered" evidence="9">
    <location>
        <begin position="437"/>
        <end position="468"/>
    </location>
</feature>
<feature type="domain" description="CFEM" evidence="11">
    <location>
        <begin position="347"/>
        <end position="409"/>
    </location>
</feature>
<evidence type="ECO:0000256" key="8">
    <source>
        <dbReference type="ARBA" id="ARBA00023288"/>
    </source>
</evidence>
<accession>A0A9P4KJ72</accession>
<feature type="region of interest" description="Disordered" evidence="9">
    <location>
        <begin position="261"/>
        <end position="282"/>
    </location>
</feature>
<keyword evidence="6 10" id="KW-0732">Signal</keyword>
<evidence type="ECO:0000256" key="1">
    <source>
        <dbReference type="ARBA" id="ARBA00004589"/>
    </source>
</evidence>
<sequence length="596" mass="62561">MKASLALLISGLAAQQVSATWNRNAGHFNSPQYNNNECNDKQKDGFNWGDLPKGPFSGYSDFNFGGGGSGWSCADSFGKRDSLTKRTFNSRCIKNTVGKQKPATFDCSARKEGFSIKEIQVSVQFDCDLKFHYKMPDNSICKHTVPCKKDGTIVENTQCGGAKEVEVYLGDHKQDDQEGDCEIGFHHIDFDCNPGYTPPPKTSSPPETSTPSPPEYSTLPPEITSYSVPEESSTSEVLSETSELPVYSTSEVVEIPSSSSVFYSNSSIPVPTSTAAESSSGIEYVPSSTDIVPSSSAVESSGIEYVPSSSAVEIPSTTKSPAGETPIYTPSSSSSPQPSGPPGGYTPPECLPKCMNTWLELKSECKDNTDVNCYCGNKDFTKNVIDCVAAWATDEETKQALSYLIGICASYVPQNPGLITDCPSTVPIGPPTYAPIPPVETSAAPSGEVPSPPVTSGPVYSAPAPSAPVPAPPAGIPCTTITYETTITTESTTSTISTTITVPQVIFTTQTPAAPPAPGYTATQPVELVPGTPPPAPAYTTTPPYPIPSTLASTTIPAGTGSPVTSQPPLFTGAASSVSAKFTPAIFGAVIAFFIL</sequence>
<evidence type="ECO:0000256" key="3">
    <source>
        <dbReference type="ARBA" id="ARBA00010031"/>
    </source>
</evidence>
<protein>
    <recommendedName>
        <fullName evidence="11">CFEM domain-containing protein</fullName>
    </recommendedName>
</protein>
<organism evidence="12 13">
    <name type="scientific">Lojkania enalia</name>
    <dbReference type="NCBI Taxonomy" id="147567"/>
    <lineage>
        <taxon>Eukaryota</taxon>
        <taxon>Fungi</taxon>
        <taxon>Dikarya</taxon>
        <taxon>Ascomycota</taxon>
        <taxon>Pezizomycotina</taxon>
        <taxon>Dothideomycetes</taxon>
        <taxon>Pleosporomycetidae</taxon>
        <taxon>Pleosporales</taxon>
        <taxon>Pleosporales incertae sedis</taxon>
        <taxon>Lojkania</taxon>
    </lineage>
</organism>
<name>A0A9P4KJ72_9PLEO</name>
<keyword evidence="4" id="KW-0964">Secreted</keyword>
<keyword evidence="5" id="KW-0472">Membrane</keyword>
<evidence type="ECO:0000256" key="5">
    <source>
        <dbReference type="ARBA" id="ARBA00022622"/>
    </source>
</evidence>
<dbReference type="OrthoDB" id="5431405at2759"/>
<comment type="caution">
    <text evidence="12">The sequence shown here is derived from an EMBL/GenBank/DDBJ whole genome shotgun (WGS) entry which is preliminary data.</text>
</comment>
<keyword evidence="8" id="KW-0449">Lipoprotein</keyword>
<feature type="compositionally biased region" description="Polar residues" evidence="9">
    <location>
        <begin position="308"/>
        <end position="320"/>
    </location>
</feature>
<comment type="similarity">
    <text evidence="3">Belongs to the RBT5 family.</text>
</comment>
<keyword evidence="13" id="KW-1185">Reference proteome</keyword>
<dbReference type="Proteomes" id="UP000800093">
    <property type="component" value="Unassembled WGS sequence"/>
</dbReference>
<evidence type="ECO:0000256" key="4">
    <source>
        <dbReference type="ARBA" id="ARBA00022525"/>
    </source>
</evidence>
<comment type="subcellular location">
    <subcellularLocation>
        <location evidence="1">Membrane</location>
        <topology evidence="1">Lipid-anchor</topology>
        <topology evidence="1">GPI-anchor</topology>
    </subcellularLocation>
    <subcellularLocation>
        <location evidence="2">Secreted</location>
    </subcellularLocation>
</comment>
<feature type="compositionally biased region" description="Polar residues" evidence="9">
    <location>
        <begin position="268"/>
        <end position="282"/>
    </location>
</feature>
<evidence type="ECO:0000259" key="11">
    <source>
        <dbReference type="Pfam" id="PF05730"/>
    </source>
</evidence>
<evidence type="ECO:0000256" key="2">
    <source>
        <dbReference type="ARBA" id="ARBA00004613"/>
    </source>
</evidence>
<reference evidence="13" key="1">
    <citation type="journal article" date="2020" name="Stud. Mycol.">
        <title>101 Dothideomycetes genomes: A test case for predicting lifestyles and emergence of pathogens.</title>
        <authorList>
            <person name="Haridas S."/>
            <person name="Albert R."/>
            <person name="Binder M."/>
            <person name="Bloem J."/>
            <person name="LaButti K."/>
            <person name="Salamov A."/>
            <person name="Andreopoulos B."/>
            <person name="Baker S."/>
            <person name="Barry K."/>
            <person name="Bills G."/>
            <person name="Bluhm B."/>
            <person name="Cannon C."/>
            <person name="Castanera R."/>
            <person name="Culley D."/>
            <person name="Daum C."/>
            <person name="Ezra D."/>
            <person name="Gonzalez J."/>
            <person name="Henrissat B."/>
            <person name="Kuo A."/>
            <person name="Liang C."/>
            <person name="Lipzen A."/>
            <person name="Lutzoni F."/>
            <person name="Magnuson J."/>
            <person name="Mondo S."/>
            <person name="Nolan M."/>
            <person name="Ohm R."/>
            <person name="Pangilinan J."/>
            <person name="Park H.-J."/>
            <person name="Ramirez L."/>
            <person name="Alfaro M."/>
            <person name="Sun H."/>
            <person name="Tritt A."/>
            <person name="Yoshinaga Y."/>
            <person name="Zwiers L.-H."/>
            <person name="Turgeon B."/>
            <person name="Goodwin S."/>
            <person name="Spatafora J."/>
            <person name="Crous P."/>
            <person name="Grigoriev I."/>
        </authorList>
    </citation>
    <scope>NUCLEOTIDE SEQUENCE [LARGE SCALE GENOMIC DNA]</scope>
    <source>
        <strain evidence="13">CBS 304.66</strain>
    </source>
</reference>
<gene>
    <name evidence="12" type="ORF">CC78DRAFT_36891</name>
</gene>
<dbReference type="AlphaFoldDB" id="A0A9P4KJ72"/>
<feature type="compositionally biased region" description="Low complexity" evidence="9">
    <location>
        <begin position="204"/>
        <end position="246"/>
    </location>
</feature>
<keyword evidence="5" id="KW-0325">Glycoprotein</keyword>
<evidence type="ECO:0000313" key="13">
    <source>
        <dbReference type="Proteomes" id="UP000800093"/>
    </source>
</evidence>
<evidence type="ECO:0000256" key="6">
    <source>
        <dbReference type="ARBA" id="ARBA00022729"/>
    </source>
</evidence>
<evidence type="ECO:0000313" key="12">
    <source>
        <dbReference type="EMBL" id="KAF2268120.1"/>
    </source>
</evidence>
<keyword evidence="5" id="KW-0336">GPI-anchor</keyword>
<feature type="chain" id="PRO_5040200189" description="CFEM domain-containing protein" evidence="10">
    <location>
        <begin position="20"/>
        <end position="596"/>
    </location>
</feature>
<evidence type="ECO:0000256" key="9">
    <source>
        <dbReference type="SAM" id="MobiDB-lite"/>
    </source>
</evidence>
<feature type="region of interest" description="Disordered" evidence="9">
    <location>
        <begin position="308"/>
        <end position="344"/>
    </location>
</feature>
<evidence type="ECO:0000256" key="10">
    <source>
        <dbReference type="SAM" id="SignalP"/>
    </source>
</evidence>
<feature type="region of interest" description="Disordered" evidence="9">
    <location>
        <begin position="194"/>
        <end position="246"/>
    </location>
</feature>
<evidence type="ECO:0000256" key="7">
    <source>
        <dbReference type="ARBA" id="ARBA00023157"/>
    </source>
</evidence>
<dbReference type="Pfam" id="PF05730">
    <property type="entry name" value="CFEM"/>
    <property type="match status" value="1"/>
</dbReference>
<dbReference type="EMBL" id="ML986588">
    <property type="protein sequence ID" value="KAF2268120.1"/>
    <property type="molecule type" value="Genomic_DNA"/>
</dbReference>